<evidence type="ECO:0000313" key="2">
    <source>
        <dbReference type="Proteomes" id="UP001203423"/>
    </source>
</evidence>
<dbReference type="InterPro" id="IPR050583">
    <property type="entry name" value="Mycobacterial_A85_antigen"/>
</dbReference>
<comment type="caution">
    <text evidence="1">The sequence shown here is derived from an EMBL/GenBank/DDBJ whole genome shotgun (WGS) entry which is preliminary data.</text>
</comment>
<dbReference type="PANTHER" id="PTHR48098:SF3">
    <property type="entry name" value="IRON(III) ENTEROBACTIN ESTERASE"/>
    <property type="match status" value="1"/>
</dbReference>
<proteinExistence type="predicted"/>
<gene>
    <name evidence="1" type="ORF">L2764_04600</name>
</gene>
<keyword evidence="2" id="KW-1185">Reference proteome</keyword>
<dbReference type="SUPFAM" id="SSF53474">
    <property type="entry name" value="alpha/beta-Hydrolases"/>
    <property type="match status" value="1"/>
</dbReference>
<organism evidence="1 2">
    <name type="scientific">Shewanella surugensis</name>
    <dbReference type="NCBI Taxonomy" id="212020"/>
    <lineage>
        <taxon>Bacteria</taxon>
        <taxon>Pseudomonadati</taxon>
        <taxon>Pseudomonadota</taxon>
        <taxon>Gammaproteobacteria</taxon>
        <taxon>Alteromonadales</taxon>
        <taxon>Shewanellaceae</taxon>
        <taxon>Shewanella</taxon>
    </lineage>
</organism>
<accession>A0ABT0L7V4</accession>
<dbReference type="PANTHER" id="PTHR48098">
    <property type="entry name" value="ENTEROCHELIN ESTERASE-RELATED"/>
    <property type="match status" value="1"/>
</dbReference>
<protein>
    <submittedName>
        <fullName evidence="1">Uncharacterized protein</fullName>
    </submittedName>
</protein>
<evidence type="ECO:0000313" key="1">
    <source>
        <dbReference type="EMBL" id="MCL1123781.1"/>
    </source>
</evidence>
<name>A0ABT0L7V4_9GAMM</name>
<reference evidence="1 2" key="1">
    <citation type="submission" date="2022-01" db="EMBL/GenBank/DDBJ databases">
        <title>Whole genome-based taxonomy of the Shewanellaceae.</title>
        <authorList>
            <person name="Martin-Rodriguez A.J."/>
        </authorList>
    </citation>
    <scope>NUCLEOTIDE SEQUENCE [LARGE SCALE GENOMIC DNA]</scope>
    <source>
        <strain evidence="1 2">DSM 17177</strain>
    </source>
</reference>
<dbReference type="Gene3D" id="3.40.50.1820">
    <property type="entry name" value="alpha/beta hydrolase"/>
    <property type="match status" value="1"/>
</dbReference>
<dbReference type="Proteomes" id="UP001203423">
    <property type="component" value="Unassembled WGS sequence"/>
</dbReference>
<dbReference type="InterPro" id="IPR029058">
    <property type="entry name" value="AB_hydrolase_fold"/>
</dbReference>
<dbReference type="EMBL" id="JAKIKS010000011">
    <property type="protein sequence ID" value="MCL1123781.1"/>
    <property type="molecule type" value="Genomic_DNA"/>
</dbReference>
<dbReference type="RefSeq" id="WP_248939067.1">
    <property type="nucleotide sequence ID" value="NZ_JAKIKS010000011.1"/>
</dbReference>
<sequence>MESQCIKKTFRSQIYSGTIRDYWLYVPAQYEENTPANLMVFQDGYYNIDESKPMQAVQVIDRLMVAKKIPTTGCVFINPGIIEKPTKPEHHPDPQRSIEYDPVNDQYSQFLINELLPEAFL</sequence>